<dbReference type="AlphaFoldDB" id="A0A261TG20"/>
<dbReference type="PANTHER" id="PTHR43333:SF1">
    <property type="entry name" value="D-ISOMER SPECIFIC 2-HYDROXYACID DEHYDROGENASE NAD-BINDING DOMAIN-CONTAINING PROTEIN"/>
    <property type="match status" value="1"/>
</dbReference>
<dbReference type="PROSITE" id="PS00671">
    <property type="entry name" value="D_2_HYDROXYACID_DH_3"/>
    <property type="match status" value="1"/>
</dbReference>
<organism evidence="4 5">
    <name type="scientific">Bordetella genomosp. 5</name>
    <dbReference type="NCBI Taxonomy" id="1395608"/>
    <lineage>
        <taxon>Bacteria</taxon>
        <taxon>Pseudomonadati</taxon>
        <taxon>Pseudomonadota</taxon>
        <taxon>Betaproteobacteria</taxon>
        <taxon>Burkholderiales</taxon>
        <taxon>Alcaligenaceae</taxon>
        <taxon>Bordetella</taxon>
    </lineage>
</organism>
<dbReference type="OrthoDB" id="9787219at2"/>
<keyword evidence="2" id="KW-0520">NAD</keyword>
<evidence type="ECO:0000313" key="4">
    <source>
        <dbReference type="EMBL" id="OZI48187.1"/>
    </source>
</evidence>
<dbReference type="GO" id="GO:0016616">
    <property type="term" value="F:oxidoreductase activity, acting on the CH-OH group of donors, NAD or NADP as acceptor"/>
    <property type="evidence" value="ECO:0007669"/>
    <property type="project" value="UniProtKB-ARBA"/>
</dbReference>
<dbReference type="EMBL" id="NEVP01000010">
    <property type="protein sequence ID" value="OZI48187.1"/>
    <property type="molecule type" value="Genomic_DNA"/>
</dbReference>
<dbReference type="SUPFAM" id="SSF51735">
    <property type="entry name" value="NAD(P)-binding Rossmann-fold domains"/>
    <property type="match status" value="1"/>
</dbReference>
<keyword evidence="1" id="KW-0560">Oxidoreductase</keyword>
<dbReference type="GO" id="GO:0051287">
    <property type="term" value="F:NAD binding"/>
    <property type="evidence" value="ECO:0007669"/>
    <property type="project" value="InterPro"/>
</dbReference>
<dbReference type="Pfam" id="PF02826">
    <property type="entry name" value="2-Hacid_dh_C"/>
    <property type="match status" value="1"/>
</dbReference>
<keyword evidence="4" id="KW-0670">Pyruvate</keyword>
<keyword evidence="5" id="KW-1185">Reference proteome</keyword>
<sequence>MWHADQPVQDADIAVVWNAPDALFARERKLRVAFNLGAGVDALFRLPSLPADLPIVRLEDAGMAVQMAEYAAHALVRASRQFDQYEAQQREGVWQPLPEIDRAAWPVGVLGMGVMGARVATALAALDYPVAGWSRSGKTPDGIEAFGGSAGLSPFLARTRVLINTLPLTPDTRDLISFETMLQLQSGAYIINMGRGAHLVEEDLITLLDQGHVSGATLDVFREEPLPAGHPFWNDKRVTITPHVAALSLRRETIAQVASKIRAFQRGEPVSGMVSRDRGY</sequence>
<reference evidence="4 5" key="1">
    <citation type="submission" date="2017-05" db="EMBL/GenBank/DDBJ databases">
        <title>Complete and WGS of Bordetella genogroups.</title>
        <authorList>
            <person name="Spilker T."/>
            <person name="LiPuma J."/>
        </authorList>
    </citation>
    <scope>NUCLEOTIDE SEQUENCE [LARGE SCALE GENOMIC DNA]</scope>
    <source>
        <strain evidence="4 5">AU10456</strain>
    </source>
</reference>
<evidence type="ECO:0000256" key="2">
    <source>
        <dbReference type="ARBA" id="ARBA00023027"/>
    </source>
</evidence>
<feature type="domain" description="D-isomer specific 2-hydroxyacid dehydrogenase NAD-binding" evidence="3">
    <location>
        <begin position="75"/>
        <end position="245"/>
    </location>
</feature>
<dbReference type="InterPro" id="IPR036291">
    <property type="entry name" value="NAD(P)-bd_dom_sf"/>
</dbReference>
<comment type="caution">
    <text evidence="4">The sequence shown here is derived from an EMBL/GenBank/DDBJ whole genome shotgun (WGS) entry which is preliminary data.</text>
</comment>
<dbReference type="RefSeq" id="WP_094802234.1">
    <property type="nucleotide sequence ID" value="NZ_NEVN01000008.1"/>
</dbReference>
<dbReference type="InterPro" id="IPR006140">
    <property type="entry name" value="D-isomer_DH_NAD-bd"/>
</dbReference>
<gene>
    <name evidence="4" type="ORF">CAL25_17400</name>
</gene>
<evidence type="ECO:0000259" key="3">
    <source>
        <dbReference type="Pfam" id="PF02826"/>
    </source>
</evidence>
<dbReference type="CDD" id="cd12164">
    <property type="entry name" value="GDH_like_2"/>
    <property type="match status" value="1"/>
</dbReference>
<evidence type="ECO:0000313" key="5">
    <source>
        <dbReference type="Proteomes" id="UP000216913"/>
    </source>
</evidence>
<protein>
    <submittedName>
        <fullName evidence="4">Glyoxylate/hydroxypyruvate reductase A</fullName>
    </submittedName>
</protein>
<dbReference type="Proteomes" id="UP000216913">
    <property type="component" value="Unassembled WGS sequence"/>
</dbReference>
<dbReference type="Gene3D" id="3.40.50.720">
    <property type="entry name" value="NAD(P)-binding Rossmann-like Domain"/>
    <property type="match status" value="2"/>
</dbReference>
<dbReference type="InterPro" id="IPR029753">
    <property type="entry name" value="D-isomer_DH_CS"/>
</dbReference>
<evidence type="ECO:0000256" key="1">
    <source>
        <dbReference type="ARBA" id="ARBA00023002"/>
    </source>
</evidence>
<accession>A0A261TG20</accession>
<name>A0A261TG20_9BORD</name>
<proteinExistence type="predicted"/>
<dbReference type="PANTHER" id="PTHR43333">
    <property type="entry name" value="2-HACID_DH_C DOMAIN-CONTAINING PROTEIN"/>
    <property type="match status" value="1"/>
</dbReference>